<dbReference type="OrthoDB" id="3268878at2"/>
<protein>
    <submittedName>
        <fullName evidence="4">N-acetylmuramoyl-L-alanine amidase</fullName>
    </submittedName>
</protein>
<gene>
    <name evidence="4" type="ORF">EFL95_15715</name>
</gene>
<evidence type="ECO:0000259" key="3">
    <source>
        <dbReference type="SMART" id="SM00646"/>
    </source>
</evidence>
<dbReference type="Gene3D" id="3.40.630.40">
    <property type="entry name" value="Zn-dependent exopeptidases"/>
    <property type="match status" value="1"/>
</dbReference>
<dbReference type="PANTHER" id="PTHR30404:SF0">
    <property type="entry name" value="N-ACETYLMURAMOYL-L-ALANINE AMIDASE AMIC"/>
    <property type="match status" value="1"/>
</dbReference>
<feature type="signal peptide" evidence="2">
    <location>
        <begin position="1"/>
        <end position="27"/>
    </location>
</feature>
<dbReference type="InterPro" id="IPR002508">
    <property type="entry name" value="MurNAc-LAA_cat"/>
</dbReference>
<proteinExistence type="predicted"/>
<dbReference type="CDD" id="cd02696">
    <property type="entry name" value="MurNAc-LAA"/>
    <property type="match status" value="1"/>
</dbReference>
<dbReference type="Proteomes" id="UP000277094">
    <property type="component" value="Unassembled WGS sequence"/>
</dbReference>
<evidence type="ECO:0000256" key="2">
    <source>
        <dbReference type="SAM" id="SignalP"/>
    </source>
</evidence>
<dbReference type="SMART" id="SM00646">
    <property type="entry name" value="Ami_3"/>
    <property type="match status" value="1"/>
</dbReference>
<evidence type="ECO:0000313" key="5">
    <source>
        <dbReference type="Proteomes" id="UP000277094"/>
    </source>
</evidence>
<dbReference type="PANTHER" id="PTHR30404">
    <property type="entry name" value="N-ACETYLMURAMOYL-L-ALANINE AMIDASE"/>
    <property type="match status" value="1"/>
</dbReference>
<feature type="domain" description="MurNAc-LAA" evidence="3">
    <location>
        <begin position="147"/>
        <end position="267"/>
    </location>
</feature>
<dbReference type="AlphaFoldDB" id="A0A3N0DQ83"/>
<evidence type="ECO:0000256" key="1">
    <source>
        <dbReference type="ARBA" id="ARBA00022801"/>
    </source>
</evidence>
<organism evidence="4 5">
    <name type="scientific">Nocardioides marmorisolisilvae</name>
    <dbReference type="NCBI Taxonomy" id="1542737"/>
    <lineage>
        <taxon>Bacteria</taxon>
        <taxon>Bacillati</taxon>
        <taxon>Actinomycetota</taxon>
        <taxon>Actinomycetes</taxon>
        <taxon>Propionibacteriales</taxon>
        <taxon>Nocardioidaceae</taxon>
        <taxon>Nocardioides</taxon>
    </lineage>
</organism>
<dbReference type="EMBL" id="RJSG01000003">
    <property type="protein sequence ID" value="RNL77794.1"/>
    <property type="molecule type" value="Genomic_DNA"/>
</dbReference>
<dbReference type="GO" id="GO:0008745">
    <property type="term" value="F:N-acetylmuramoyl-L-alanine amidase activity"/>
    <property type="evidence" value="ECO:0007669"/>
    <property type="project" value="InterPro"/>
</dbReference>
<evidence type="ECO:0000313" key="4">
    <source>
        <dbReference type="EMBL" id="RNL77794.1"/>
    </source>
</evidence>
<feature type="chain" id="PRO_5018062896" evidence="2">
    <location>
        <begin position="28"/>
        <end position="272"/>
    </location>
</feature>
<dbReference type="GO" id="GO:0030288">
    <property type="term" value="C:outer membrane-bounded periplasmic space"/>
    <property type="evidence" value="ECO:0007669"/>
    <property type="project" value="TreeGrafter"/>
</dbReference>
<sequence>MAKAAALLAAAAGAVALVASAPGPSSAQRPTDPGVPVPPVAAAPRVAAPELPLAGVRIALDPGHQLGNGRFPAMIQRLVPAGGFVKQCNTTGTETNGGYPEATFNYTVMRLVQARLEKLGATVLLDRTTNSESAWGPCVDQRGRFGATVHADLTVSLHADGAPAYGHGFHVITPAARNARSTEVVAASRRLALALRSGFDDAGLARSNYINHGFGLDTRWDLATLNLSDVPVAMVEAGNMRNAGDARRMTSPVGRARYAGALVAGIRDYLGR</sequence>
<reference evidence="4 5" key="1">
    <citation type="submission" date="2018-11" db="EMBL/GenBank/DDBJ databases">
        <authorList>
            <person name="Li F."/>
        </authorList>
    </citation>
    <scope>NUCLEOTIDE SEQUENCE [LARGE SCALE GENOMIC DNA]</scope>
    <source>
        <strain evidence="4 5">KIS18-7</strain>
    </source>
</reference>
<keyword evidence="1" id="KW-0378">Hydrolase</keyword>
<keyword evidence="2" id="KW-0732">Signal</keyword>
<dbReference type="Pfam" id="PF01520">
    <property type="entry name" value="Amidase_3"/>
    <property type="match status" value="1"/>
</dbReference>
<keyword evidence="5" id="KW-1185">Reference proteome</keyword>
<dbReference type="SUPFAM" id="SSF53187">
    <property type="entry name" value="Zn-dependent exopeptidases"/>
    <property type="match status" value="1"/>
</dbReference>
<accession>A0A3N0DQ83</accession>
<name>A0A3N0DQ83_9ACTN</name>
<dbReference type="InterPro" id="IPR050695">
    <property type="entry name" value="N-acetylmuramoyl_amidase_3"/>
</dbReference>
<comment type="caution">
    <text evidence="4">The sequence shown here is derived from an EMBL/GenBank/DDBJ whole genome shotgun (WGS) entry which is preliminary data.</text>
</comment>
<dbReference type="GO" id="GO:0009253">
    <property type="term" value="P:peptidoglycan catabolic process"/>
    <property type="evidence" value="ECO:0007669"/>
    <property type="project" value="InterPro"/>
</dbReference>